<dbReference type="STRING" id="44941.A0A397VAR2"/>
<keyword evidence="2" id="KW-0418">Kinase</keyword>
<dbReference type="GO" id="GO:0004674">
    <property type="term" value="F:protein serine/threonine kinase activity"/>
    <property type="evidence" value="ECO:0007669"/>
    <property type="project" value="TreeGrafter"/>
</dbReference>
<dbReference type="EMBL" id="QKWP01000518">
    <property type="protein sequence ID" value="RIB18768.1"/>
    <property type="molecule type" value="Genomic_DNA"/>
</dbReference>
<dbReference type="PROSITE" id="PS50011">
    <property type="entry name" value="PROTEIN_KINASE_DOM"/>
    <property type="match status" value="1"/>
</dbReference>
<protein>
    <submittedName>
        <fullName evidence="2">Kinase-like domain-containing protein</fullName>
    </submittedName>
</protein>
<dbReference type="Proteomes" id="UP000266673">
    <property type="component" value="Unassembled WGS sequence"/>
</dbReference>
<dbReference type="OrthoDB" id="6718656at2759"/>
<feature type="domain" description="Protein kinase" evidence="1">
    <location>
        <begin position="93"/>
        <end position="370"/>
    </location>
</feature>
<organism evidence="2 3">
    <name type="scientific">Gigaspora rosea</name>
    <dbReference type="NCBI Taxonomy" id="44941"/>
    <lineage>
        <taxon>Eukaryota</taxon>
        <taxon>Fungi</taxon>
        <taxon>Fungi incertae sedis</taxon>
        <taxon>Mucoromycota</taxon>
        <taxon>Glomeromycotina</taxon>
        <taxon>Glomeromycetes</taxon>
        <taxon>Diversisporales</taxon>
        <taxon>Gigasporaceae</taxon>
        <taxon>Gigaspora</taxon>
    </lineage>
</organism>
<sequence>MQKLVKDKCENCNKIQQPTGKRNKLCNSCQPKCASCKKRKHLYMGVSYVPIVIYTQFQNVSVSSGNQDIDNLIKATHNNQPKFRLEWIPFEDFTDIKQIGNGGFSEIYAATWKKGKITGWSEKGKRFNRNENQTVVLKVLKDSKDINSTFLKELQNIVKSQPNSYMRRIIQCYGVSQFPKTNDYIFVMSYMPNGSLNDYLSNNFKDVTWKMKLDFLRDIVTGIKWIHQNKIIHRDIHDGNILIGNLESNGPDSNTLIADLGFSKPANDESENSDPKIYGIMPYIAPEVLNKKQYSFSSDIYSLGMIMWELTSGNRPFYDRAYDSQLALDICAKISRPIITEDTPQCWAILMQKCWQSDPLKRPTINEIYD</sequence>
<comment type="caution">
    <text evidence="2">The sequence shown here is derived from an EMBL/GenBank/DDBJ whole genome shotgun (WGS) entry which is preliminary data.</text>
</comment>
<evidence type="ECO:0000313" key="2">
    <source>
        <dbReference type="EMBL" id="RIB18768.1"/>
    </source>
</evidence>
<gene>
    <name evidence="2" type="ORF">C2G38_2036629</name>
</gene>
<proteinExistence type="predicted"/>
<dbReference type="InterPro" id="IPR051681">
    <property type="entry name" value="Ser/Thr_Kinases-Pseudokinases"/>
</dbReference>
<keyword evidence="2" id="KW-0808">Transferase</keyword>
<reference evidence="2 3" key="1">
    <citation type="submission" date="2018-06" db="EMBL/GenBank/DDBJ databases">
        <title>Comparative genomics reveals the genomic features of Rhizophagus irregularis, R. cerebriforme, R. diaphanum and Gigaspora rosea, and their symbiotic lifestyle signature.</title>
        <authorList>
            <person name="Morin E."/>
            <person name="San Clemente H."/>
            <person name="Chen E.C.H."/>
            <person name="De La Providencia I."/>
            <person name="Hainaut M."/>
            <person name="Kuo A."/>
            <person name="Kohler A."/>
            <person name="Murat C."/>
            <person name="Tang N."/>
            <person name="Roy S."/>
            <person name="Loubradou J."/>
            <person name="Henrissat B."/>
            <person name="Grigoriev I.V."/>
            <person name="Corradi N."/>
            <person name="Roux C."/>
            <person name="Martin F.M."/>
        </authorList>
    </citation>
    <scope>NUCLEOTIDE SEQUENCE [LARGE SCALE GENOMIC DNA]</scope>
    <source>
        <strain evidence="2 3">DAOM 194757</strain>
    </source>
</reference>
<evidence type="ECO:0000259" key="1">
    <source>
        <dbReference type="PROSITE" id="PS50011"/>
    </source>
</evidence>
<dbReference type="PRINTS" id="PR00109">
    <property type="entry name" value="TYRKINASE"/>
</dbReference>
<name>A0A397VAR2_9GLOM</name>
<dbReference type="Pfam" id="PF07714">
    <property type="entry name" value="PK_Tyr_Ser-Thr"/>
    <property type="match status" value="1"/>
</dbReference>
<dbReference type="SUPFAM" id="SSF56112">
    <property type="entry name" value="Protein kinase-like (PK-like)"/>
    <property type="match status" value="1"/>
</dbReference>
<dbReference type="InterPro" id="IPR011009">
    <property type="entry name" value="Kinase-like_dom_sf"/>
</dbReference>
<dbReference type="PANTHER" id="PTHR44329">
    <property type="entry name" value="SERINE/THREONINE-PROTEIN KINASE TNNI3K-RELATED"/>
    <property type="match status" value="1"/>
</dbReference>
<accession>A0A397VAR2</accession>
<dbReference type="InterPro" id="IPR000719">
    <property type="entry name" value="Prot_kinase_dom"/>
</dbReference>
<dbReference type="Gene3D" id="1.10.510.10">
    <property type="entry name" value="Transferase(Phosphotransferase) domain 1"/>
    <property type="match status" value="1"/>
</dbReference>
<dbReference type="InterPro" id="IPR001245">
    <property type="entry name" value="Ser-Thr/Tyr_kinase_cat_dom"/>
</dbReference>
<dbReference type="AlphaFoldDB" id="A0A397VAR2"/>
<keyword evidence="3" id="KW-1185">Reference proteome</keyword>
<dbReference type="GO" id="GO:0005524">
    <property type="term" value="F:ATP binding"/>
    <property type="evidence" value="ECO:0007669"/>
    <property type="project" value="InterPro"/>
</dbReference>
<evidence type="ECO:0000313" key="3">
    <source>
        <dbReference type="Proteomes" id="UP000266673"/>
    </source>
</evidence>